<name>A0A1C3NSW7_9ACTN</name>
<dbReference type="SUPFAM" id="SSF48452">
    <property type="entry name" value="TPR-like"/>
    <property type="match status" value="1"/>
</dbReference>
<organism evidence="4 5">
    <name type="scientific">Candidatus Protofrankia californiensis</name>
    <dbReference type="NCBI Taxonomy" id="1839754"/>
    <lineage>
        <taxon>Bacteria</taxon>
        <taxon>Bacillati</taxon>
        <taxon>Actinomycetota</taxon>
        <taxon>Actinomycetes</taxon>
        <taxon>Frankiales</taxon>
        <taxon>Frankiaceae</taxon>
        <taxon>Protofrankia</taxon>
    </lineage>
</organism>
<dbReference type="Proteomes" id="UP000199013">
    <property type="component" value="Unassembled WGS sequence"/>
</dbReference>
<dbReference type="Gene3D" id="1.25.40.10">
    <property type="entry name" value="Tetratricopeptide repeat domain"/>
    <property type="match status" value="1"/>
</dbReference>
<protein>
    <submittedName>
        <fullName evidence="4">Peptidoglycan-binding LysM</fullName>
    </submittedName>
</protein>
<evidence type="ECO:0000256" key="1">
    <source>
        <dbReference type="ARBA" id="ARBA00023015"/>
    </source>
</evidence>
<dbReference type="EMBL" id="FLUV01000031">
    <property type="protein sequence ID" value="SBW17159.1"/>
    <property type="molecule type" value="Genomic_DNA"/>
</dbReference>
<dbReference type="PANTHER" id="PTHR35807">
    <property type="entry name" value="TRANSCRIPTIONAL REGULATOR REDD-RELATED"/>
    <property type="match status" value="1"/>
</dbReference>
<proteinExistence type="predicted"/>
<dbReference type="InterPro" id="IPR011990">
    <property type="entry name" value="TPR-like_helical_dom_sf"/>
</dbReference>
<dbReference type="SMART" id="SM01043">
    <property type="entry name" value="BTAD"/>
    <property type="match status" value="1"/>
</dbReference>
<dbReference type="PANTHER" id="PTHR35807:SF1">
    <property type="entry name" value="TRANSCRIPTIONAL REGULATOR REDD"/>
    <property type="match status" value="1"/>
</dbReference>
<evidence type="ECO:0000256" key="2">
    <source>
        <dbReference type="ARBA" id="ARBA00023163"/>
    </source>
</evidence>
<feature type="domain" description="Bacterial transcriptional activator" evidence="3">
    <location>
        <begin position="109"/>
        <end position="254"/>
    </location>
</feature>
<dbReference type="InterPro" id="IPR051677">
    <property type="entry name" value="AfsR-DnrI-RedD_regulator"/>
</dbReference>
<accession>A0A1C3NSW7</accession>
<evidence type="ECO:0000313" key="4">
    <source>
        <dbReference type="EMBL" id="SBW17159.1"/>
    </source>
</evidence>
<dbReference type="Pfam" id="PF03704">
    <property type="entry name" value="BTAD"/>
    <property type="match status" value="1"/>
</dbReference>
<keyword evidence="5" id="KW-1185">Reference proteome</keyword>
<reference evidence="5" key="1">
    <citation type="submission" date="2016-02" db="EMBL/GenBank/DDBJ databases">
        <authorList>
            <person name="Wibberg D."/>
        </authorList>
    </citation>
    <scope>NUCLEOTIDE SEQUENCE [LARGE SCALE GENOMIC DNA]</scope>
</reference>
<evidence type="ECO:0000313" key="5">
    <source>
        <dbReference type="Proteomes" id="UP000199013"/>
    </source>
</evidence>
<keyword evidence="2" id="KW-0804">Transcription</keyword>
<gene>
    <name evidence="4" type="ORF">FDG2_0085</name>
</gene>
<dbReference type="AlphaFoldDB" id="A0A1C3NSW7"/>
<dbReference type="GO" id="GO:0006355">
    <property type="term" value="P:regulation of DNA-templated transcription"/>
    <property type="evidence" value="ECO:0007669"/>
    <property type="project" value="TreeGrafter"/>
</dbReference>
<dbReference type="GO" id="GO:0003677">
    <property type="term" value="F:DNA binding"/>
    <property type="evidence" value="ECO:0007669"/>
    <property type="project" value="TreeGrafter"/>
</dbReference>
<keyword evidence="1" id="KW-0805">Transcription regulation</keyword>
<dbReference type="InterPro" id="IPR005158">
    <property type="entry name" value="BTAD"/>
</dbReference>
<sequence>MLSAGSGNSSQSTDAEIRIMGDIAVEAPGPCNPDRRDFLTELVVYLALHRSGVLPGVLSAALLPPGAADDMIRGALDQVRTWLGADDGGHPRITVGDDGRWRLADGVRCDWDFFVAYAHRSAQPESDAESDLTTALRLVTGPLWANLPKGHYRWLASSRIRTTTATAVVDVAHRLASLTLGHGDTVTAIAACRTGLRAAPTAEVLWRDLLRTVAARRDRKALEAVINEMYQMIAPRRTGLKVQAETDALVHELLPGFRRR</sequence>
<evidence type="ECO:0000259" key="3">
    <source>
        <dbReference type="SMART" id="SM01043"/>
    </source>
</evidence>